<protein>
    <recommendedName>
        <fullName evidence="13">Hexose transporter 1</fullName>
    </recommendedName>
</protein>
<dbReference type="Pfam" id="PF00083">
    <property type="entry name" value="Sugar_tr"/>
    <property type="match status" value="1"/>
</dbReference>
<keyword evidence="4 15" id="KW-0812">Transmembrane</keyword>
<feature type="transmembrane region" description="Helical" evidence="15">
    <location>
        <begin position="355"/>
        <end position="376"/>
    </location>
</feature>
<feature type="transmembrane region" description="Helical" evidence="15">
    <location>
        <begin position="110"/>
        <end position="131"/>
    </location>
</feature>
<feature type="transmembrane region" description="Helical" evidence="15">
    <location>
        <begin position="331"/>
        <end position="348"/>
    </location>
</feature>
<dbReference type="InterPro" id="IPR050360">
    <property type="entry name" value="MFS_Sugar_Transporters"/>
</dbReference>
<feature type="transmembrane region" description="Helical" evidence="15">
    <location>
        <begin position="80"/>
        <end position="98"/>
    </location>
</feature>
<keyword evidence="5 15" id="KW-1133">Transmembrane helix</keyword>
<dbReference type="GO" id="GO:0016020">
    <property type="term" value="C:membrane"/>
    <property type="evidence" value="ECO:0007669"/>
    <property type="project" value="UniProtKB-SubCell"/>
</dbReference>
<evidence type="ECO:0000256" key="14">
    <source>
        <dbReference type="RuleBase" id="RU003346"/>
    </source>
</evidence>
<evidence type="ECO:0000256" key="12">
    <source>
        <dbReference type="ARBA" id="ARBA00044710"/>
    </source>
</evidence>
<dbReference type="PANTHER" id="PTHR48022">
    <property type="entry name" value="PLASTIDIC GLUCOSE TRANSPORTER 4"/>
    <property type="match status" value="1"/>
</dbReference>
<dbReference type="PROSITE" id="PS00216">
    <property type="entry name" value="SUGAR_TRANSPORT_1"/>
    <property type="match status" value="2"/>
</dbReference>
<dbReference type="Gene3D" id="1.20.1250.20">
    <property type="entry name" value="MFS general substrate transporter like domains"/>
    <property type="match status" value="1"/>
</dbReference>
<dbReference type="InterPro" id="IPR020846">
    <property type="entry name" value="MFS_dom"/>
</dbReference>
<dbReference type="EMBL" id="HBHN01012565">
    <property type="protein sequence ID" value="CAD9725880.1"/>
    <property type="molecule type" value="Transcribed_RNA"/>
</dbReference>
<comment type="catalytic activity">
    <reaction evidence="11">
        <text>D-glucosamine(out) = D-glucosamine(in)</text>
        <dbReference type="Rhea" id="RHEA:78423"/>
        <dbReference type="ChEBI" id="CHEBI:58723"/>
    </reaction>
    <physiologicalReaction direction="left-to-right" evidence="11">
        <dbReference type="Rhea" id="RHEA:78424"/>
    </physiologicalReaction>
</comment>
<evidence type="ECO:0000256" key="7">
    <source>
        <dbReference type="ARBA" id="ARBA00044637"/>
    </source>
</evidence>
<dbReference type="InterPro" id="IPR005829">
    <property type="entry name" value="Sugar_transporter_CS"/>
</dbReference>
<dbReference type="SUPFAM" id="SSF103473">
    <property type="entry name" value="MFS general substrate transporter"/>
    <property type="match status" value="1"/>
</dbReference>
<comment type="catalytic activity">
    <reaction evidence="10">
        <text>D-mannose(out) = D-mannose(in)</text>
        <dbReference type="Rhea" id="RHEA:78391"/>
        <dbReference type="ChEBI" id="CHEBI:4208"/>
    </reaction>
    <physiologicalReaction direction="left-to-right" evidence="10">
        <dbReference type="Rhea" id="RHEA:78392"/>
    </physiologicalReaction>
</comment>
<comment type="similarity">
    <text evidence="2 14">Belongs to the major facilitator superfamily. Sugar transporter (TC 2.A.1.1) family.</text>
</comment>
<evidence type="ECO:0000256" key="3">
    <source>
        <dbReference type="ARBA" id="ARBA00011738"/>
    </source>
</evidence>
<evidence type="ECO:0000256" key="8">
    <source>
        <dbReference type="ARBA" id="ARBA00044648"/>
    </source>
</evidence>
<dbReference type="InterPro" id="IPR005828">
    <property type="entry name" value="MFS_sugar_transport-like"/>
</dbReference>
<dbReference type="GO" id="GO:0005351">
    <property type="term" value="F:carbohydrate:proton symporter activity"/>
    <property type="evidence" value="ECO:0007669"/>
    <property type="project" value="TreeGrafter"/>
</dbReference>
<feature type="transmembrane region" description="Helical" evidence="15">
    <location>
        <begin position="289"/>
        <end position="311"/>
    </location>
</feature>
<reference evidence="17" key="1">
    <citation type="submission" date="2021-01" db="EMBL/GenBank/DDBJ databases">
        <authorList>
            <person name="Corre E."/>
            <person name="Pelletier E."/>
            <person name="Niang G."/>
            <person name="Scheremetjew M."/>
            <person name="Finn R."/>
            <person name="Kale V."/>
            <person name="Holt S."/>
            <person name="Cochrane G."/>
            <person name="Meng A."/>
            <person name="Brown T."/>
            <person name="Cohen L."/>
        </authorList>
    </citation>
    <scope>NUCLEOTIDE SEQUENCE</scope>
    <source>
        <strain evidence="17">CCCM 845</strain>
    </source>
</reference>
<feature type="transmembrane region" description="Helical" evidence="15">
    <location>
        <begin position="26"/>
        <end position="44"/>
    </location>
</feature>
<name>A0A7S2TEP2_PROMC</name>
<feature type="transmembrane region" description="Helical" evidence="15">
    <location>
        <begin position="432"/>
        <end position="453"/>
    </location>
</feature>
<feature type="transmembrane region" description="Helical" evidence="15">
    <location>
        <begin position="205"/>
        <end position="225"/>
    </location>
</feature>
<evidence type="ECO:0000256" key="13">
    <source>
        <dbReference type="ARBA" id="ARBA00044780"/>
    </source>
</evidence>
<proteinExistence type="inferred from homology"/>
<evidence type="ECO:0000256" key="2">
    <source>
        <dbReference type="ARBA" id="ARBA00010992"/>
    </source>
</evidence>
<evidence type="ECO:0000256" key="5">
    <source>
        <dbReference type="ARBA" id="ARBA00022989"/>
    </source>
</evidence>
<feature type="transmembrane region" description="Helical" evidence="15">
    <location>
        <begin position="137"/>
        <end position="161"/>
    </location>
</feature>
<comment type="catalytic activity">
    <reaction evidence="7">
        <text>D-galactose(in) = D-galactose(out)</text>
        <dbReference type="Rhea" id="RHEA:34915"/>
        <dbReference type="ChEBI" id="CHEBI:4139"/>
    </reaction>
    <physiologicalReaction direction="right-to-left" evidence="7">
        <dbReference type="Rhea" id="RHEA:34917"/>
    </physiologicalReaction>
</comment>
<evidence type="ECO:0000256" key="4">
    <source>
        <dbReference type="ARBA" id="ARBA00022692"/>
    </source>
</evidence>
<evidence type="ECO:0000256" key="6">
    <source>
        <dbReference type="ARBA" id="ARBA00023136"/>
    </source>
</evidence>
<dbReference type="InterPro" id="IPR003663">
    <property type="entry name" value="Sugar/inositol_transpt"/>
</dbReference>
<feature type="transmembrane region" description="Helical" evidence="15">
    <location>
        <begin position="173"/>
        <end position="193"/>
    </location>
</feature>
<feature type="domain" description="Major facilitator superfamily (MFS) profile" evidence="16">
    <location>
        <begin position="31"/>
        <end position="489"/>
    </location>
</feature>
<dbReference type="NCBIfam" id="TIGR00879">
    <property type="entry name" value="SP"/>
    <property type="match status" value="1"/>
</dbReference>
<comment type="subcellular location">
    <subcellularLocation>
        <location evidence="1">Membrane</location>
        <topology evidence="1">Multi-pass membrane protein</topology>
    </subcellularLocation>
</comment>
<evidence type="ECO:0000256" key="1">
    <source>
        <dbReference type="ARBA" id="ARBA00004141"/>
    </source>
</evidence>
<accession>A0A7S2TEP2</accession>
<dbReference type="AlphaFoldDB" id="A0A7S2TEP2"/>
<evidence type="ECO:0000259" key="16">
    <source>
        <dbReference type="PROSITE" id="PS50850"/>
    </source>
</evidence>
<gene>
    <name evidence="17" type="ORF">PMIC02512_LOCUS3236</name>
</gene>
<dbReference type="PANTHER" id="PTHR48022:SF2">
    <property type="entry name" value="PLASTIDIC GLUCOSE TRANSPORTER 4"/>
    <property type="match status" value="1"/>
</dbReference>
<keyword evidence="6 15" id="KW-0472">Membrane</keyword>
<evidence type="ECO:0000256" key="9">
    <source>
        <dbReference type="ARBA" id="ARBA00044656"/>
    </source>
</evidence>
<comment type="subunit">
    <text evidence="3">Homodimer.</text>
</comment>
<evidence type="ECO:0000313" key="17">
    <source>
        <dbReference type="EMBL" id="CAD9725880.1"/>
    </source>
</evidence>
<keyword evidence="14" id="KW-0813">Transport</keyword>
<dbReference type="PRINTS" id="PR00171">
    <property type="entry name" value="SUGRTRNSPORT"/>
</dbReference>
<evidence type="ECO:0000256" key="10">
    <source>
        <dbReference type="ARBA" id="ARBA00044662"/>
    </source>
</evidence>
<sequence>MEKVRDHNEPEYVEHQQPALSRGMNFFTFLVLGVAVLGGLLFGLDIGTTAITSMNTFRKDMGIPELVPNQPDDPATVDQLSMFAVLFHVFSLVGAPFAGQLSDKFGRKPIIIWASILFTAGAIWQTFAGMISPSFGWTSIILGRCLGGVGNGFILTIMPVYAAELSPSKYRGYAITLFQFFITVGIFLMAVINKGLVNISWGWRLGFAVQCFPCVVIIGLTICVLPESPKYLIKRGNIEDARRALMLLGRGTAELEKVVDFEIRSAEEELAKLEQAGQGSFKDLFHGTVFPAFLCGFMVAFSQNVTGVNWFMNYATQLFSSLGFEPFIMDLALKGTNMGATLAALFFVERFGRKFLTVWGTIFTIIVFLLISVVIFSTGVDITVSNPNSRESAVQLFSMIMIFVFQVVFAITWGPLGWLVPAEVFPVRVRGIGMSCAVVGNMLTNIICGDYGYNALNSSTNTQTTMLVLVILNVVIVLSTVVFLQPETKGVTLEDMRKVFAYEKGGNAYENHGTLHQFFRRNARQTLDIIRCRGANPYIGITEEKVESA</sequence>
<feature type="transmembrane region" description="Helical" evidence="15">
    <location>
        <begin position="465"/>
        <end position="484"/>
    </location>
</feature>
<comment type="catalytic activity">
    <reaction evidence="9">
        <text>D-xylose(out) = D-xylose(in)</text>
        <dbReference type="Rhea" id="RHEA:78427"/>
        <dbReference type="ChEBI" id="CHEBI:53455"/>
    </reaction>
    <physiologicalReaction direction="left-to-right" evidence="9">
        <dbReference type="Rhea" id="RHEA:78428"/>
    </physiologicalReaction>
</comment>
<comment type="catalytic activity">
    <reaction evidence="12">
        <text>D-fructose(out) = D-fructose(in)</text>
        <dbReference type="Rhea" id="RHEA:60372"/>
        <dbReference type="ChEBI" id="CHEBI:37721"/>
    </reaction>
    <physiologicalReaction direction="left-to-right" evidence="12">
        <dbReference type="Rhea" id="RHEA:60373"/>
    </physiologicalReaction>
</comment>
<evidence type="ECO:0000256" key="11">
    <source>
        <dbReference type="ARBA" id="ARBA00044668"/>
    </source>
</evidence>
<organism evidence="17">
    <name type="scientific">Prorocentrum micans</name>
    <name type="common">Red tide dinoflagellate</name>
    <dbReference type="NCBI Taxonomy" id="2945"/>
    <lineage>
        <taxon>Eukaryota</taxon>
        <taxon>Sar</taxon>
        <taxon>Alveolata</taxon>
        <taxon>Dinophyceae</taxon>
        <taxon>Prorocentrales</taxon>
        <taxon>Prorocentraceae</taxon>
        <taxon>Prorocentrum</taxon>
    </lineage>
</organism>
<feature type="transmembrane region" description="Helical" evidence="15">
    <location>
        <begin position="396"/>
        <end position="420"/>
    </location>
</feature>
<dbReference type="InterPro" id="IPR036259">
    <property type="entry name" value="MFS_trans_sf"/>
</dbReference>
<comment type="catalytic activity">
    <reaction evidence="8">
        <text>D-glucose(out) = D-glucose(in)</text>
        <dbReference type="Rhea" id="RHEA:60376"/>
        <dbReference type="ChEBI" id="CHEBI:4167"/>
    </reaction>
    <physiologicalReaction direction="left-to-right" evidence="8">
        <dbReference type="Rhea" id="RHEA:60377"/>
    </physiologicalReaction>
</comment>
<dbReference type="PROSITE" id="PS50850">
    <property type="entry name" value="MFS"/>
    <property type="match status" value="1"/>
</dbReference>
<dbReference type="PROSITE" id="PS00217">
    <property type="entry name" value="SUGAR_TRANSPORT_2"/>
    <property type="match status" value="1"/>
</dbReference>
<evidence type="ECO:0000256" key="15">
    <source>
        <dbReference type="SAM" id="Phobius"/>
    </source>
</evidence>